<feature type="transmembrane region" description="Helical" evidence="5">
    <location>
        <begin position="122"/>
        <end position="139"/>
    </location>
</feature>
<dbReference type="InterPro" id="IPR051533">
    <property type="entry name" value="WaaL-like"/>
</dbReference>
<dbReference type="Proteomes" id="UP000188600">
    <property type="component" value="Unassembled WGS sequence"/>
</dbReference>
<reference evidence="9 10" key="1">
    <citation type="submission" date="2016-12" db="EMBL/GenBank/DDBJ databases">
        <authorList>
            <person name="Gulvik C.A."/>
        </authorList>
    </citation>
    <scope>NUCLEOTIDE SEQUENCE [LARGE SCALE GENOMIC DNA]</scope>
    <source>
        <strain evidence="8 10">12-5202</strain>
        <strain evidence="7 9">12-5291</strain>
    </source>
</reference>
<evidence type="ECO:0000256" key="2">
    <source>
        <dbReference type="ARBA" id="ARBA00022692"/>
    </source>
</evidence>
<evidence type="ECO:0000259" key="6">
    <source>
        <dbReference type="Pfam" id="PF04932"/>
    </source>
</evidence>
<feature type="transmembrane region" description="Helical" evidence="5">
    <location>
        <begin position="92"/>
        <end position="110"/>
    </location>
</feature>
<gene>
    <name evidence="8" type="ORF">BVE84_07540</name>
    <name evidence="7" type="ORF">BVE86_05550</name>
</gene>
<keyword evidence="3 5" id="KW-1133">Transmembrane helix</keyword>
<feature type="transmembrane region" description="Helical" evidence="5">
    <location>
        <begin position="306"/>
        <end position="329"/>
    </location>
</feature>
<dbReference type="Proteomes" id="UP000188946">
    <property type="component" value="Unassembled WGS sequence"/>
</dbReference>
<evidence type="ECO:0000313" key="10">
    <source>
        <dbReference type="Proteomes" id="UP000188946"/>
    </source>
</evidence>
<evidence type="ECO:0000256" key="4">
    <source>
        <dbReference type="ARBA" id="ARBA00023136"/>
    </source>
</evidence>
<evidence type="ECO:0000313" key="7">
    <source>
        <dbReference type="EMBL" id="ONK27283.1"/>
    </source>
</evidence>
<dbReference type="Pfam" id="PF04932">
    <property type="entry name" value="Wzy_C"/>
    <property type="match status" value="1"/>
</dbReference>
<keyword evidence="4 5" id="KW-0472">Membrane</keyword>
<dbReference type="EMBL" id="MSPR01000014">
    <property type="protein sequence ID" value="ONK27791.1"/>
    <property type="molecule type" value="Genomic_DNA"/>
</dbReference>
<keyword evidence="2 5" id="KW-0812">Transmembrane</keyword>
<evidence type="ECO:0000313" key="9">
    <source>
        <dbReference type="Proteomes" id="UP000188600"/>
    </source>
</evidence>
<sequence length="380" mass="43017">MKFGMNTSRYLSWIVTLALSLNMVGLILARTKFFFLGTYYICLVIAVAAIGAYLLVNRLKVEVKVRDLVIHGLPILVVLLSSLVRPYDPDALKAYGLILVTLFLVSVMPFSKEQVECLTRAYLLSALIFSIVMVVQRKLPYEEYNLLRYGIFFDKEQFYDINFTAAYLMIPNLIALYRFLGGQKLYLPIWLVISVPIVMTGSRGAVVPIVLVLLYKLVTKKGITLKQLLLFVGILGLFALFIPNELLERFFAKSYVKDGSNIKRFSEWGYGFQIFLENPILGQGMVAPIRLLSKFGTGITAHNSFLVYLIHFGILGTIAFMGQLLHIFIRLWKVSKDYIGLIFAFVFAMSLIEATTSLIFVIPLLYFVIIGKTNTNLAKM</sequence>
<feature type="domain" description="O-antigen ligase-related" evidence="6">
    <location>
        <begin position="192"/>
        <end position="321"/>
    </location>
</feature>
<dbReference type="EMBL" id="MSPT01000010">
    <property type="protein sequence ID" value="ONK27283.1"/>
    <property type="molecule type" value="Genomic_DNA"/>
</dbReference>
<dbReference type="GO" id="GO:0016020">
    <property type="term" value="C:membrane"/>
    <property type="evidence" value="ECO:0007669"/>
    <property type="project" value="UniProtKB-SubCell"/>
</dbReference>
<accession>A0AB36JP68</accession>
<proteinExistence type="predicted"/>
<dbReference type="RefSeq" id="WP_076996444.1">
    <property type="nucleotide sequence ID" value="NZ_MSPR01000014.1"/>
</dbReference>
<dbReference type="PANTHER" id="PTHR37422:SF13">
    <property type="entry name" value="LIPOPOLYSACCHARIDE BIOSYNTHESIS PROTEIN PA4999-RELATED"/>
    <property type="match status" value="1"/>
</dbReference>
<feature type="transmembrane region" description="Helical" evidence="5">
    <location>
        <begin position="39"/>
        <end position="56"/>
    </location>
</feature>
<comment type="caution">
    <text evidence="7">The sequence shown here is derived from an EMBL/GenBank/DDBJ whole genome shotgun (WGS) entry which is preliminary data.</text>
</comment>
<feature type="transmembrane region" description="Helical" evidence="5">
    <location>
        <begin position="341"/>
        <end position="370"/>
    </location>
</feature>
<evidence type="ECO:0000256" key="5">
    <source>
        <dbReference type="SAM" id="Phobius"/>
    </source>
</evidence>
<organism evidence="7 9">
    <name type="scientific">Streptococcus azizii</name>
    <dbReference type="NCBI Taxonomy" id="1579424"/>
    <lineage>
        <taxon>Bacteria</taxon>
        <taxon>Bacillati</taxon>
        <taxon>Bacillota</taxon>
        <taxon>Bacilli</taxon>
        <taxon>Lactobacillales</taxon>
        <taxon>Streptococcaceae</taxon>
        <taxon>Streptococcus</taxon>
    </lineage>
</organism>
<feature type="transmembrane region" description="Helical" evidence="5">
    <location>
        <begin position="227"/>
        <end position="247"/>
    </location>
</feature>
<keyword evidence="10" id="KW-1185">Reference proteome</keyword>
<evidence type="ECO:0000256" key="1">
    <source>
        <dbReference type="ARBA" id="ARBA00004141"/>
    </source>
</evidence>
<evidence type="ECO:0000313" key="8">
    <source>
        <dbReference type="EMBL" id="ONK27791.1"/>
    </source>
</evidence>
<feature type="transmembrane region" description="Helical" evidence="5">
    <location>
        <begin position="189"/>
        <end position="215"/>
    </location>
</feature>
<protein>
    <recommendedName>
        <fullName evidence="6">O-antigen ligase-related domain-containing protein</fullName>
    </recommendedName>
</protein>
<comment type="subcellular location">
    <subcellularLocation>
        <location evidence="1">Membrane</location>
        <topology evidence="1">Multi-pass membrane protein</topology>
    </subcellularLocation>
</comment>
<dbReference type="AlphaFoldDB" id="A0AB36JP68"/>
<dbReference type="InterPro" id="IPR007016">
    <property type="entry name" value="O-antigen_ligase-rel_domated"/>
</dbReference>
<feature type="transmembrane region" description="Helical" evidence="5">
    <location>
        <begin position="68"/>
        <end position="86"/>
    </location>
</feature>
<evidence type="ECO:0000256" key="3">
    <source>
        <dbReference type="ARBA" id="ARBA00022989"/>
    </source>
</evidence>
<dbReference type="PANTHER" id="PTHR37422">
    <property type="entry name" value="TEICHURONIC ACID BIOSYNTHESIS PROTEIN TUAE"/>
    <property type="match status" value="1"/>
</dbReference>
<name>A0AB36JP68_9STRE</name>
<feature type="transmembrane region" description="Helical" evidence="5">
    <location>
        <begin position="159"/>
        <end position="177"/>
    </location>
</feature>